<evidence type="ECO:0000256" key="1">
    <source>
        <dbReference type="SAM" id="MobiDB-lite"/>
    </source>
</evidence>
<reference evidence="2 3" key="1">
    <citation type="submission" date="2016-07" db="EMBL/GenBank/DDBJ databases">
        <title>Pervasive Adenine N6-methylation of Active Genes in Fungi.</title>
        <authorList>
            <consortium name="DOE Joint Genome Institute"/>
            <person name="Mondo S.J."/>
            <person name="Dannebaum R.O."/>
            <person name="Kuo R.C."/>
            <person name="Labutti K."/>
            <person name="Haridas S."/>
            <person name="Kuo A."/>
            <person name="Salamov A."/>
            <person name="Ahrendt S.R."/>
            <person name="Lipzen A."/>
            <person name="Sullivan W."/>
            <person name="Andreopoulos W.B."/>
            <person name="Clum A."/>
            <person name="Lindquist E."/>
            <person name="Daum C."/>
            <person name="Ramamoorthy G.K."/>
            <person name="Gryganskyi A."/>
            <person name="Culley D."/>
            <person name="Magnuson J.K."/>
            <person name="James T.Y."/>
            <person name="O'Malley M.A."/>
            <person name="Stajich J.E."/>
            <person name="Spatafora J.W."/>
            <person name="Visel A."/>
            <person name="Grigoriev I.V."/>
        </authorList>
    </citation>
    <scope>NUCLEOTIDE SEQUENCE [LARGE SCALE GENOMIC DNA]</scope>
    <source>
        <strain evidence="2 3">CBS 129021</strain>
    </source>
</reference>
<dbReference type="Proteomes" id="UP000193689">
    <property type="component" value="Unassembled WGS sequence"/>
</dbReference>
<feature type="region of interest" description="Disordered" evidence="1">
    <location>
        <begin position="1"/>
        <end position="128"/>
    </location>
</feature>
<feature type="compositionally biased region" description="Low complexity" evidence="1">
    <location>
        <begin position="37"/>
        <end position="55"/>
    </location>
</feature>
<dbReference type="EMBL" id="MCFJ01000003">
    <property type="protein sequence ID" value="ORY68281.1"/>
    <property type="molecule type" value="Genomic_DNA"/>
</dbReference>
<accession>A0A1Y2E9N3</accession>
<dbReference type="InParanoid" id="A0A1Y2E9N3"/>
<dbReference type="AlphaFoldDB" id="A0A1Y2E9N3"/>
<gene>
    <name evidence="2" type="ORF">BCR38DRAFT_422642</name>
</gene>
<name>A0A1Y2E9N3_9PEZI</name>
<dbReference type="GeneID" id="63775757"/>
<comment type="caution">
    <text evidence="2">The sequence shown here is derived from an EMBL/GenBank/DDBJ whole genome shotgun (WGS) entry which is preliminary data.</text>
</comment>
<keyword evidence="3" id="KW-1185">Reference proteome</keyword>
<organism evidence="2 3">
    <name type="scientific">Pseudomassariella vexata</name>
    <dbReference type="NCBI Taxonomy" id="1141098"/>
    <lineage>
        <taxon>Eukaryota</taxon>
        <taxon>Fungi</taxon>
        <taxon>Dikarya</taxon>
        <taxon>Ascomycota</taxon>
        <taxon>Pezizomycotina</taxon>
        <taxon>Sordariomycetes</taxon>
        <taxon>Xylariomycetidae</taxon>
        <taxon>Amphisphaeriales</taxon>
        <taxon>Pseudomassariaceae</taxon>
        <taxon>Pseudomassariella</taxon>
    </lineage>
</organism>
<protein>
    <submittedName>
        <fullName evidence="2">Uncharacterized protein</fullName>
    </submittedName>
</protein>
<evidence type="ECO:0000313" key="2">
    <source>
        <dbReference type="EMBL" id="ORY68281.1"/>
    </source>
</evidence>
<sequence>MGAQSSQLVKPDTGTDDHLSGQSQDPATAYSDYDENPSPFKDSPSSSPAADPASSLFRRDPYSLQTAQQAHPDAPPDFSSFFSSQGPTLAGRDQVAEQLPGSPSLVTEFDVSSSSPHRAGDLPAYSTSITKPDISTLLFSSAKQDREPISQEIVSGSALLPRFEVSSSRSAHCPFTP</sequence>
<dbReference type="RefSeq" id="XP_040718568.1">
    <property type="nucleotide sequence ID" value="XM_040859545.1"/>
</dbReference>
<evidence type="ECO:0000313" key="3">
    <source>
        <dbReference type="Proteomes" id="UP000193689"/>
    </source>
</evidence>
<proteinExistence type="predicted"/>